<dbReference type="EMBL" id="ACFW01000009">
    <property type="protein sequence ID" value="EER29540.1"/>
    <property type="molecule type" value="Genomic_DNA"/>
</dbReference>
<comment type="caution">
    <text evidence="11">The sequence shown here is derived from an EMBL/GenBank/DDBJ whole genome shotgun (WGS) entry which is preliminary data.</text>
</comment>
<keyword evidence="3" id="KW-0238">DNA-binding</keyword>
<evidence type="ECO:0000313" key="12">
    <source>
        <dbReference type="Proteomes" id="UP000009084"/>
    </source>
</evidence>
<evidence type="ECO:0000256" key="4">
    <source>
        <dbReference type="ARBA" id="ARBA00023204"/>
    </source>
</evidence>
<keyword evidence="2" id="KW-0227">DNA damage</keyword>
<dbReference type="Pfam" id="PF09302">
    <property type="entry name" value="XLF"/>
    <property type="match status" value="1"/>
</dbReference>
<name>C5P1I2_COCP7</name>
<evidence type="ECO:0000313" key="11">
    <source>
        <dbReference type="EMBL" id="EER29540.1"/>
    </source>
</evidence>
<dbReference type="InterPro" id="IPR038051">
    <property type="entry name" value="XRCC4-like_N_sf"/>
</dbReference>
<evidence type="ECO:0000259" key="10">
    <source>
        <dbReference type="Pfam" id="PF21928"/>
    </source>
</evidence>
<sequence length="634" mass="69556">MRPLWKRLPLEGQSLSPALYISFTTGSNGYELLLTDLAHVWSECLTRKQILVNSSKYDTTIDPNQDDDQYFVLLQKIDDALSGKKGSRLSLRGQKHGNGLNLSTETDLPSPLEPLTWKMDLSQLRQAAFTKHVFLPVLREAASTESRMRSLIDKLKEKDWALGKLFDKIEASGIDLSTVFPSLTGVRHGRRESVFSQASKMIKGVAPFDENAWNSECMEQSPNESIKETIIKDFSATESPLDLETVENMNDDWWTRIRDSDSAIMGPVASRKVATKKPPPKPAEEISTESDDDFETRQTPPRFKKRPRAPSLAGSEPESIPSLGKGKTRESTASPEPPRPTAPPKQTKRSKGLGIIGSKSSKKELPAEGSTGYDLSMQPEKPKAKSSGFGRIGGRKLKAPRVEDTNSDSSTESDVPPGAFTKQPLAQELSTESGDEADLALRPSKPQKPKSTGREESDKPSPPPKNKSTMAGAGRVLGQIGGKKKDKGPKPEESKSKSKQPPQENIDDTSTHDQVEPSHATAPKMAKRESKLGMIGGGKSPRKQAATKSQAITPSIATRKGEASDKGNGPIFIKTEQSEAPKRSKSPTLQIQAPQKEGSVPTNETPEERANRKREELRRQLESKSGPAKKKRRF</sequence>
<comment type="subcellular location">
    <subcellularLocation>
        <location evidence="1">Nucleus</location>
    </subcellularLocation>
</comment>
<keyword evidence="5" id="KW-0539">Nucleus</keyword>
<evidence type="ECO:0000259" key="9">
    <source>
        <dbReference type="Pfam" id="PF09302"/>
    </source>
</evidence>
<dbReference type="GO" id="GO:0045027">
    <property type="term" value="F:DNA end binding"/>
    <property type="evidence" value="ECO:0007669"/>
    <property type="project" value="TreeGrafter"/>
</dbReference>
<evidence type="ECO:0000256" key="7">
    <source>
        <dbReference type="ARBA" id="ARBA00044529"/>
    </source>
</evidence>
<evidence type="ECO:0000256" key="8">
    <source>
        <dbReference type="SAM" id="MobiDB-lite"/>
    </source>
</evidence>
<proteinExistence type="inferred from homology"/>
<feature type="region of interest" description="Disordered" evidence="8">
    <location>
        <begin position="265"/>
        <end position="634"/>
    </location>
</feature>
<dbReference type="PANTHER" id="PTHR32235">
    <property type="entry name" value="NON-HOMOLOGOUS END-JOINING FACTOR 1"/>
    <property type="match status" value="1"/>
</dbReference>
<feature type="domain" description="XLF-like coiled-coil region" evidence="10">
    <location>
        <begin position="126"/>
        <end position="177"/>
    </location>
</feature>
<dbReference type="PANTHER" id="PTHR32235:SF1">
    <property type="entry name" value="NON-HOMOLOGOUS END-JOINING FACTOR 1"/>
    <property type="match status" value="1"/>
</dbReference>
<comment type="similarity">
    <text evidence="6">Belongs to the XRCC4-XLF family. XLF subfamily.</text>
</comment>
<feature type="domain" description="XLF-like N-terminal" evidence="9">
    <location>
        <begin position="5"/>
        <end position="123"/>
    </location>
</feature>
<keyword evidence="4" id="KW-0234">DNA repair</keyword>
<gene>
    <name evidence="11" type="ORF">CPC735_072220</name>
</gene>
<evidence type="ECO:0000256" key="6">
    <source>
        <dbReference type="ARBA" id="ARBA00025747"/>
    </source>
</evidence>
<dbReference type="AlphaFoldDB" id="C5P1I2"/>
<dbReference type="GO" id="GO:0006303">
    <property type="term" value="P:double-strand break repair via nonhomologous end joining"/>
    <property type="evidence" value="ECO:0007669"/>
    <property type="project" value="UniProtKB-ARBA"/>
</dbReference>
<dbReference type="InterPro" id="IPR052287">
    <property type="entry name" value="NHEJ_factor"/>
</dbReference>
<dbReference type="OrthoDB" id="2155935at2759"/>
<reference evidence="11 12" key="1">
    <citation type="journal article" date="2009" name="Genome Res.">
        <title>Comparative genomic analyses of the human fungal pathogens Coccidioides and their relatives.</title>
        <authorList>
            <person name="Sharpton T.J."/>
            <person name="Stajich J.E."/>
            <person name="Rounsley S.D."/>
            <person name="Gardner M.J."/>
            <person name="Wortman J.R."/>
            <person name="Jordar V.S."/>
            <person name="Maiti R."/>
            <person name="Kodira C.D."/>
            <person name="Neafsey D.E."/>
            <person name="Zeng Q."/>
            <person name="Hung C.-Y."/>
            <person name="McMahan C."/>
            <person name="Muszewska A."/>
            <person name="Grynberg M."/>
            <person name="Mandel M.A."/>
            <person name="Kellner E.M."/>
            <person name="Barker B.M."/>
            <person name="Galgiani J.N."/>
            <person name="Orbach M.J."/>
            <person name="Kirkland T.N."/>
            <person name="Cole G.T."/>
            <person name="Henn M.R."/>
            <person name="Birren B.W."/>
            <person name="Taylor J.W."/>
        </authorList>
    </citation>
    <scope>NUCLEOTIDE SEQUENCE [LARGE SCALE GENOMIC DNA]</scope>
    <source>
        <strain evidence="12">C735</strain>
    </source>
</reference>
<dbReference type="InterPro" id="IPR053829">
    <property type="entry name" value="XLF-like_CC"/>
</dbReference>
<accession>C5P1I2</accession>
<evidence type="ECO:0000256" key="1">
    <source>
        <dbReference type="ARBA" id="ARBA00004123"/>
    </source>
</evidence>
<dbReference type="GO" id="GO:0032807">
    <property type="term" value="C:DNA ligase IV complex"/>
    <property type="evidence" value="ECO:0007669"/>
    <property type="project" value="TreeGrafter"/>
</dbReference>
<dbReference type="VEuPathDB" id="FungiDB:CPC735_072220"/>
<evidence type="ECO:0000256" key="5">
    <source>
        <dbReference type="ARBA" id="ARBA00023242"/>
    </source>
</evidence>
<feature type="compositionally biased region" description="Basic and acidic residues" evidence="8">
    <location>
        <begin position="606"/>
        <end position="622"/>
    </location>
</feature>
<dbReference type="KEGG" id="cpw:9697179"/>
<protein>
    <recommendedName>
        <fullName evidence="7">Non-homologous end-joining factor 1</fullName>
    </recommendedName>
</protein>
<feature type="compositionally biased region" description="Polar residues" evidence="8">
    <location>
        <begin position="546"/>
        <end position="556"/>
    </location>
</feature>
<evidence type="ECO:0000256" key="2">
    <source>
        <dbReference type="ARBA" id="ARBA00022763"/>
    </source>
</evidence>
<dbReference type="CDD" id="cd22285">
    <property type="entry name" value="HD_XLF_N"/>
    <property type="match status" value="1"/>
</dbReference>
<dbReference type="Proteomes" id="UP000009084">
    <property type="component" value="Unassembled WGS sequence"/>
</dbReference>
<dbReference type="InterPro" id="IPR015381">
    <property type="entry name" value="XLF-like_N"/>
</dbReference>
<dbReference type="HOGENOM" id="CLU_022898_0_0_1"/>
<dbReference type="Pfam" id="PF21928">
    <property type="entry name" value="XLF_CC"/>
    <property type="match status" value="1"/>
</dbReference>
<organism evidence="11 12">
    <name type="scientific">Coccidioides posadasii (strain C735)</name>
    <name type="common">Valley fever fungus</name>
    <dbReference type="NCBI Taxonomy" id="222929"/>
    <lineage>
        <taxon>Eukaryota</taxon>
        <taxon>Fungi</taxon>
        <taxon>Dikarya</taxon>
        <taxon>Ascomycota</taxon>
        <taxon>Pezizomycotina</taxon>
        <taxon>Eurotiomycetes</taxon>
        <taxon>Eurotiomycetidae</taxon>
        <taxon>Onygenales</taxon>
        <taxon>Onygenaceae</taxon>
        <taxon>Coccidioides</taxon>
    </lineage>
</organism>
<dbReference type="Gene3D" id="2.170.210.10">
    <property type="entry name" value="DNA double-strand break repair and VJ recombination XRCC4, N-terminal"/>
    <property type="match status" value="1"/>
</dbReference>
<evidence type="ECO:0000256" key="3">
    <source>
        <dbReference type="ARBA" id="ARBA00023125"/>
    </source>
</evidence>